<comment type="caution">
    <text evidence="2">The sequence shown here is derived from an EMBL/GenBank/DDBJ whole genome shotgun (WGS) entry which is preliminary data.</text>
</comment>
<proteinExistence type="predicted"/>
<reference evidence="2 3" key="1">
    <citation type="journal article" date="2018" name="Nat. Ecol. Evol.">
        <title>Shark genomes provide insights into elasmobranch evolution and the origin of vertebrates.</title>
        <authorList>
            <person name="Hara Y"/>
            <person name="Yamaguchi K"/>
            <person name="Onimaru K"/>
            <person name="Kadota M"/>
            <person name="Koyanagi M"/>
            <person name="Keeley SD"/>
            <person name="Tatsumi K"/>
            <person name="Tanaka K"/>
            <person name="Motone F"/>
            <person name="Kageyama Y"/>
            <person name="Nozu R"/>
            <person name="Adachi N"/>
            <person name="Nishimura O"/>
            <person name="Nakagawa R"/>
            <person name="Tanegashima C"/>
            <person name="Kiyatake I"/>
            <person name="Matsumoto R"/>
            <person name="Murakumo K"/>
            <person name="Nishida K"/>
            <person name="Terakita A"/>
            <person name="Kuratani S"/>
            <person name="Sato K"/>
            <person name="Hyodo S Kuraku.S."/>
        </authorList>
    </citation>
    <scope>NUCLEOTIDE SEQUENCE [LARGE SCALE GENOMIC DNA]</scope>
</reference>
<accession>A0A401TZQ9</accession>
<evidence type="ECO:0000313" key="2">
    <source>
        <dbReference type="EMBL" id="GCC48106.1"/>
    </source>
</evidence>
<dbReference type="AlphaFoldDB" id="A0A401TZQ9"/>
<dbReference type="EMBL" id="BEZZ01232687">
    <property type="protein sequence ID" value="GCC48106.1"/>
    <property type="molecule type" value="Genomic_DNA"/>
</dbReference>
<protein>
    <submittedName>
        <fullName evidence="2">Uncharacterized protein</fullName>
    </submittedName>
</protein>
<gene>
    <name evidence="2" type="ORF">chiPu_0032290</name>
</gene>
<keyword evidence="3" id="KW-1185">Reference proteome</keyword>
<evidence type="ECO:0000256" key="1">
    <source>
        <dbReference type="SAM" id="MobiDB-lite"/>
    </source>
</evidence>
<feature type="region of interest" description="Disordered" evidence="1">
    <location>
        <begin position="68"/>
        <end position="99"/>
    </location>
</feature>
<organism evidence="2 3">
    <name type="scientific">Chiloscyllium punctatum</name>
    <name type="common">Brownbanded bambooshark</name>
    <name type="synonym">Hemiscyllium punctatum</name>
    <dbReference type="NCBI Taxonomy" id="137246"/>
    <lineage>
        <taxon>Eukaryota</taxon>
        <taxon>Metazoa</taxon>
        <taxon>Chordata</taxon>
        <taxon>Craniata</taxon>
        <taxon>Vertebrata</taxon>
        <taxon>Chondrichthyes</taxon>
        <taxon>Elasmobranchii</taxon>
        <taxon>Galeomorphii</taxon>
        <taxon>Galeoidea</taxon>
        <taxon>Orectolobiformes</taxon>
        <taxon>Hemiscylliidae</taxon>
        <taxon>Chiloscyllium</taxon>
    </lineage>
</organism>
<dbReference type="Proteomes" id="UP000287033">
    <property type="component" value="Unassembled WGS sequence"/>
</dbReference>
<sequence length="133" mass="14789">MADNRPRLPFAVHAEPRIGRLRNLRRCRHPPVRRRPHVARRIFRPAQQLAGGARHAGAARDELGLDHLDAEPVAHEPGRHLDRRRDVGQPEHVDGQPRGDEIVGAVALLDDEAEQADHDAAVHRFRAPGAVGN</sequence>
<evidence type="ECO:0000313" key="3">
    <source>
        <dbReference type="Proteomes" id="UP000287033"/>
    </source>
</evidence>
<name>A0A401TZQ9_CHIPU</name>